<keyword evidence="3" id="KW-1185">Reference proteome</keyword>
<name>A0AAD5SZ36_9FUNG</name>
<comment type="caution">
    <text evidence="2">The sequence shown here is derived from an EMBL/GenBank/DDBJ whole genome shotgun (WGS) entry which is preliminary data.</text>
</comment>
<accession>A0AAD5SZ36</accession>
<protein>
    <submittedName>
        <fullName evidence="2">Uncharacterized protein</fullName>
    </submittedName>
</protein>
<dbReference type="EMBL" id="JADGJH010001032">
    <property type="protein sequence ID" value="KAJ3119694.1"/>
    <property type="molecule type" value="Genomic_DNA"/>
</dbReference>
<gene>
    <name evidence="2" type="ORF">HK100_000193</name>
</gene>
<evidence type="ECO:0000256" key="1">
    <source>
        <dbReference type="SAM" id="MobiDB-lite"/>
    </source>
</evidence>
<organism evidence="2 3">
    <name type="scientific">Physocladia obscura</name>
    <dbReference type="NCBI Taxonomy" id="109957"/>
    <lineage>
        <taxon>Eukaryota</taxon>
        <taxon>Fungi</taxon>
        <taxon>Fungi incertae sedis</taxon>
        <taxon>Chytridiomycota</taxon>
        <taxon>Chytridiomycota incertae sedis</taxon>
        <taxon>Chytridiomycetes</taxon>
        <taxon>Chytridiales</taxon>
        <taxon>Chytriomycetaceae</taxon>
        <taxon>Physocladia</taxon>
    </lineage>
</organism>
<feature type="region of interest" description="Disordered" evidence="1">
    <location>
        <begin position="14"/>
        <end position="33"/>
    </location>
</feature>
<dbReference type="AlphaFoldDB" id="A0AAD5SZ36"/>
<evidence type="ECO:0000313" key="2">
    <source>
        <dbReference type="EMBL" id="KAJ3119694.1"/>
    </source>
</evidence>
<sequence length="490" mass="53282">MKSFAAPFQKLFGKKSSSNNQKHGATTSLPDLMYQEKDNIPGSYLLRHSTDSEAFEPAASPISYCELFNTAKVDHTPINTFYLEQRVHRPVDLTGQSDTLSSTSCVTLSASDGNISKSNSNVQSLSRSVADFRSAAGTLKNTFKRFISLDRKIRISEPGDSESAGPWSDSSETATIPAWKMSQVILNENICTVHVMTVGGPVISLDMSGEEHRRVRIYEHYIQQCENLSEIGKKLVKMPEEILSAADSVLRNPFSEYKLTDRLLSRNAAVSALSTAQIGLIPLFGNWLNPLICTTLDVVVSFTSTIYLCGHSPENGTYARIVKSLEAGSTREQVTAHLKDSLAPVLESFWDDHPSTGWSMCVVVPPEKDVATLAVADKLVAAVALVKEELESPPPSTKSPLVVAVVAVSVVETDVPGAEVAWEDALKAVEEGKRVAYVEQIDGNNTKKKQANNSFEHTNVVAAVAFAAEHFSVEHEIKVEAEAVGLSHTS</sequence>
<dbReference type="Proteomes" id="UP001211907">
    <property type="component" value="Unassembled WGS sequence"/>
</dbReference>
<evidence type="ECO:0000313" key="3">
    <source>
        <dbReference type="Proteomes" id="UP001211907"/>
    </source>
</evidence>
<reference evidence="2" key="1">
    <citation type="submission" date="2020-05" db="EMBL/GenBank/DDBJ databases">
        <title>Phylogenomic resolution of chytrid fungi.</title>
        <authorList>
            <person name="Stajich J.E."/>
            <person name="Amses K."/>
            <person name="Simmons R."/>
            <person name="Seto K."/>
            <person name="Myers J."/>
            <person name="Bonds A."/>
            <person name="Quandt C.A."/>
            <person name="Barry K."/>
            <person name="Liu P."/>
            <person name="Grigoriev I."/>
            <person name="Longcore J.E."/>
            <person name="James T.Y."/>
        </authorList>
    </citation>
    <scope>NUCLEOTIDE SEQUENCE</scope>
    <source>
        <strain evidence="2">JEL0513</strain>
    </source>
</reference>
<proteinExistence type="predicted"/>
<feature type="compositionally biased region" description="Polar residues" evidence="1">
    <location>
        <begin position="15"/>
        <end position="29"/>
    </location>
</feature>